<dbReference type="AlphaFoldDB" id="A0AA86N2Z8"/>
<feature type="domain" description="CBS" evidence="3">
    <location>
        <begin position="73"/>
        <end position="129"/>
    </location>
</feature>
<dbReference type="Pfam" id="PF00571">
    <property type="entry name" value="CBS"/>
    <property type="match status" value="2"/>
</dbReference>
<dbReference type="PANTHER" id="PTHR43080">
    <property type="entry name" value="CBS DOMAIN-CONTAINING PROTEIN CBSX3, MITOCHONDRIAL"/>
    <property type="match status" value="1"/>
</dbReference>
<evidence type="ECO:0000313" key="4">
    <source>
        <dbReference type="EMBL" id="CAI4033823.1"/>
    </source>
</evidence>
<name>A0AA86N2Z8_9BACT</name>
<dbReference type="Gene3D" id="3.10.580.10">
    <property type="entry name" value="CBS-domain"/>
    <property type="match status" value="1"/>
</dbReference>
<dbReference type="InterPro" id="IPR046342">
    <property type="entry name" value="CBS_dom_sf"/>
</dbReference>
<dbReference type="InterPro" id="IPR051257">
    <property type="entry name" value="Diverse_CBS-Domain"/>
</dbReference>
<evidence type="ECO:0000256" key="2">
    <source>
        <dbReference type="PROSITE-ProRule" id="PRU00703"/>
    </source>
</evidence>
<protein>
    <submittedName>
        <fullName evidence="4">CBS domain-containing protein YhcV</fullName>
    </submittedName>
</protein>
<organism evidence="4 5">
    <name type="scientific">Nitrospira tepida</name>
    <dbReference type="NCBI Taxonomy" id="2973512"/>
    <lineage>
        <taxon>Bacteria</taxon>
        <taxon>Pseudomonadati</taxon>
        <taxon>Nitrospirota</taxon>
        <taxon>Nitrospiria</taxon>
        <taxon>Nitrospirales</taxon>
        <taxon>Nitrospiraceae</taxon>
        <taxon>Nitrospira</taxon>
    </lineage>
</organism>
<dbReference type="InterPro" id="IPR000644">
    <property type="entry name" value="CBS_dom"/>
</dbReference>
<dbReference type="SUPFAM" id="SSF54631">
    <property type="entry name" value="CBS-domain pair"/>
    <property type="match status" value="1"/>
</dbReference>
<gene>
    <name evidence="4" type="ORF">DNFV4_04265</name>
</gene>
<reference evidence="4" key="1">
    <citation type="submission" date="2022-10" db="EMBL/GenBank/DDBJ databases">
        <authorList>
            <person name="Koch H."/>
        </authorList>
    </citation>
    <scope>NUCLEOTIDE SEQUENCE</scope>
    <source>
        <strain evidence="4">DNF</strain>
    </source>
</reference>
<dbReference type="CDD" id="cd04622">
    <property type="entry name" value="CBS_pair_HRP1_like"/>
    <property type="match status" value="1"/>
</dbReference>
<keyword evidence="1 2" id="KW-0129">CBS domain</keyword>
<evidence type="ECO:0000313" key="5">
    <source>
        <dbReference type="Proteomes" id="UP001179121"/>
    </source>
</evidence>
<sequence>MPRLKEIMTPQVDVISADATAEDASTKMKNLNIGAIPVCDGDRLIGMVTDRDLVVRVMADRRDPRTVRVQEAMTPEVSYCFEDDDVEQAARLMAERQIRRLPILSRAKELVGIVSLGDLAVHGTDATISGSVLENVSRPAQPRR</sequence>
<dbReference type="KEGG" id="nti:DNFV4_04265"/>
<dbReference type="PANTHER" id="PTHR43080:SF2">
    <property type="entry name" value="CBS DOMAIN-CONTAINING PROTEIN"/>
    <property type="match status" value="1"/>
</dbReference>
<dbReference type="SMART" id="SM00116">
    <property type="entry name" value="CBS"/>
    <property type="match status" value="2"/>
</dbReference>
<keyword evidence="5" id="KW-1185">Reference proteome</keyword>
<dbReference type="EMBL" id="OX365700">
    <property type="protein sequence ID" value="CAI4033823.1"/>
    <property type="molecule type" value="Genomic_DNA"/>
</dbReference>
<dbReference type="Proteomes" id="UP001179121">
    <property type="component" value="Chromosome"/>
</dbReference>
<feature type="domain" description="CBS" evidence="3">
    <location>
        <begin position="8"/>
        <end position="64"/>
    </location>
</feature>
<evidence type="ECO:0000259" key="3">
    <source>
        <dbReference type="PROSITE" id="PS51371"/>
    </source>
</evidence>
<evidence type="ECO:0000256" key="1">
    <source>
        <dbReference type="ARBA" id="ARBA00023122"/>
    </source>
</evidence>
<accession>A0AA86N2Z8</accession>
<dbReference type="PROSITE" id="PS51371">
    <property type="entry name" value="CBS"/>
    <property type="match status" value="2"/>
</dbReference>
<proteinExistence type="predicted"/>